<feature type="transmembrane region" description="Helical" evidence="6">
    <location>
        <begin position="377"/>
        <end position="396"/>
    </location>
</feature>
<dbReference type="InterPro" id="IPR050833">
    <property type="entry name" value="Poly_Biosynth_Transport"/>
</dbReference>
<dbReference type="STRING" id="1155689.SAMN05444278_103107"/>
<feature type="transmembrane region" description="Helical" evidence="6">
    <location>
        <begin position="165"/>
        <end position="184"/>
    </location>
</feature>
<name>A0A1M4UUA2_9FLAO</name>
<evidence type="ECO:0000256" key="2">
    <source>
        <dbReference type="ARBA" id="ARBA00022475"/>
    </source>
</evidence>
<keyword evidence="2" id="KW-1003">Cell membrane</keyword>
<dbReference type="GO" id="GO:0005886">
    <property type="term" value="C:plasma membrane"/>
    <property type="evidence" value="ECO:0007669"/>
    <property type="project" value="UniProtKB-SubCell"/>
</dbReference>
<evidence type="ECO:0000313" key="8">
    <source>
        <dbReference type="Proteomes" id="UP000184462"/>
    </source>
</evidence>
<dbReference type="PANTHER" id="PTHR30250:SF11">
    <property type="entry name" value="O-ANTIGEN TRANSPORTER-RELATED"/>
    <property type="match status" value="1"/>
</dbReference>
<dbReference type="AlphaFoldDB" id="A0A1M4UUA2"/>
<feature type="transmembrane region" description="Helical" evidence="6">
    <location>
        <begin position="235"/>
        <end position="256"/>
    </location>
</feature>
<dbReference type="Proteomes" id="UP000184462">
    <property type="component" value="Unassembled WGS sequence"/>
</dbReference>
<feature type="transmembrane region" description="Helical" evidence="6">
    <location>
        <begin position="262"/>
        <end position="282"/>
    </location>
</feature>
<dbReference type="InterPro" id="IPR002797">
    <property type="entry name" value="Polysacc_synth"/>
</dbReference>
<evidence type="ECO:0000256" key="6">
    <source>
        <dbReference type="SAM" id="Phobius"/>
    </source>
</evidence>
<evidence type="ECO:0000256" key="5">
    <source>
        <dbReference type="ARBA" id="ARBA00023136"/>
    </source>
</evidence>
<dbReference type="EMBL" id="FQTW01000003">
    <property type="protein sequence ID" value="SHE60265.1"/>
    <property type="molecule type" value="Genomic_DNA"/>
</dbReference>
<evidence type="ECO:0000256" key="4">
    <source>
        <dbReference type="ARBA" id="ARBA00022989"/>
    </source>
</evidence>
<organism evidence="7 8">
    <name type="scientific">Psychroflexus salarius</name>
    <dbReference type="NCBI Taxonomy" id="1155689"/>
    <lineage>
        <taxon>Bacteria</taxon>
        <taxon>Pseudomonadati</taxon>
        <taxon>Bacteroidota</taxon>
        <taxon>Flavobacteriia</taxon>
        <taxon>Flavobacteriales</taxon>
        <taxon>Flavobacteriaceae</taxon>
        <taxon>Psychroflexus</taxon>
    </lineage>
</organism>
<dbReference type="CDD" id="cd13128">
    <property type="entry name" value="MATE_Wzx_like"/>
    <property type="match status" value="1"/>
</dbReference>
<feature type="transmembrane region" description="Helical" evidence="6">
    <location>
        <begin position="337"/>
        <end position="365"/>
    </location>
</feature>
<proteinExistence type="predicted"/>
<dbReference type="OrthoDB" id="824226at2"/>
<feature type="transmembrane region" description="Helical" evidence="6">
    <location>
        <begin position="311"/>
        <end position="331"/>
    </location>
</feature>
<keyword evidence="8" id="KW-1185">Reference proteome</keyword>
<evidence type="ECO:0000256" key="1">
    <source>
        <dbReference type="ARBA" id="ARBA00004651"/>
    </source>
</evidence>
<evidence type="ECO:0000256" key="3">
    <source>
        <dbReference type="ARBA" id="ARBA00022692"/>
    </source>
</evidence>
<keyword evidence="5 6" id="KW-0472">Membrane</keyword>
<evidence type="ECO:0000313" key="7">
    <source>
        <dbReference type="EMBL" id="SHE60265.1"/>
    </source>
</evidence>
<reference evidence="7 8" key="1">
    <citation type="submission" date="2016-11" db="EMBL/GenBank/DDBJ databases">
        <authorList>
            <person name="Jaros S."/>
            <person name="Januszkiewicz K."/>
            <person name="Wedrychowicz H."/>
        </authorList>
    </citation>
    <scope>NUCLEOTIDE SEQUENCE [LARGE SCALE GENOMIC DNA]</scope>
    <source>
        <strain evidence="7 8">DSM 25661</strain>
    </source>
</reference>
<keyword evidence="3 6" id="KW-0812">Transmembrane</keyword>
<feature type="transmembrane region" description="Helical" evidence="6">
    <location>
        <begin position="91"/>
        <end position="112"/>
    </location>
</feature>
<feature type="transmembrane region" description="Helical" evidence="6">
    <location>
        <begin position="196"/>
        <end position="214"/>
    </location>
</feature>
<keyword evidence="4 6" id="KW-1133">Transmembrane helix</keyword>
<dbReference type="PANTHER" id="PTHR30250">
    <property type="entry name" value="PST FAMILY PREDICTED COLANIC ACID TRANSPORTER"/>
    <property type="match status" value="1"/>
</dbReference>
<feature type="transmembrane region" description="Helical" evidence="6">
    <location>
        <begin position="132"/>
        <end position="153"/>
    </location>
</feature>
<protein>
    <submittedName>
        <fullName evidence="7">Membrane protein involved in the export of O-antigen and teichoic acid</fullName>
    </submittedName>
</protein>
<feature type="transmembrane region" description="Helical" evidence="6">
    <location>
        <begin position="50"/>
        <end position="70"/>
    </location>
</feature>
<accession>A0A1M4UUA2</accession>
<feature type="transmembrane region" description="Helical" evidence="6">
    <location>
        <begin position="402"/>
        <end position="420"/>
    </location>
</feature>
<dbReference type="RefSeq" id="WP_073192559.1">
    <property type="nucleotide sequence ID" value="NZ_FQTW01000003.1"/>
</dbReference>
<gene>
    <name evidence="7" type="ORF">SAMN05444278_103107</name>
</gene>
<comment type="subcellular location">
    <subcellularLocation>
        <location evidence="1">Cell membrane</location>
        <topology evidence="1">Multi-pass membrane protein</topology>
    </subcellularLocation>
</comment>
<feature type="transmembrane region" description="Helical" evidence="6">
    <location>
        <begin position="21"/>
        <end position="44"/>
    </location>
</feature>
<dbReference type="Pfam" id="PF01943">
    <property type="entry name" value="Polysacc_synt"/>
    <property type="match status" value="1"/>
</dbReference>
<sequence length="433" mass="48258">MNKRLSDILKDADFKEILTKGFSFLLFRLGGTLAGYFFTLFISNKFGEDIYGLVAIGFSMFLILSVVGRLGLDTNMIKFFSQDTNDQESGIFYKSILKSFVLSSLLAGVIYLFKETIVLDFFKEPKPELIPFLPWVLAAIPLWSVTIISASFLRAKKKNNAFALFNNPSRFLFGLVLLIIFYSFSQEAMVIFKAHFYAVAISAVLSFGLVVYYLKTLQLKTQTNSWFFLKDSLPMMLSSSILILLGWMDTLVMGIFETDANVGIYNVSLKVASLSVFSLQAINSILAPKIAKSYAEGQTDYKRLIAFSTKLNFMISGVIVVGIIVFHKFLLGMFGEAFTAGATILFIFCAGQIINSFSGSVGVILQMIGKQKVYQNFVLAALVINLMLTFVLTPIYGGVGAAVSTVISMVFWNIGSAIYLKRKMNIVTYYRLN</sequence>